<gene>
    <name evidence="6" type="primary">Cbn-heh-1</name>
    <name evidence="6" type="ORF">CAEBREN_15986</name>
</gene>
<dbReference type="GO" id="GO:0005576">
    <property type="term" value="C:extracellular region"/>
    <property type="evidence" value="ECO:0007669"/>
    <property type="project" value="UniProtKB-SubCell"/>
</dbReference>
<dbReference type="HOGENOM" id="CLU_109192_1_2_1"/>
<dbReference type="InterPro" id="IPR039670">
    <property type="entry name" value="NPC2-like"/>
</dbReference>
<evidence type="ECO:0000313" key="7">
    <source>
        <dbReference type="Proteomes" id="UP000008068"/>
    </source>
</evidence>
<dbReference type="PANTHER" id="PTHR11306:SF68">
    <property type="entry name" value="NPC INTRACELLULAR CHOLESTEROL TRANSPORTER 2"/>
    <property type="match status" value="1"/>
</dbReference>
<dbReference type="Proteomes" id="UP000008068">
    <property type="component" value="Unassembled WGS sequence"/>
</dbReference>
<dbReference type="GO" id="GO:0015918">
    <property type="term" value="P:sterol transport"/>
    <property type="evidence" value="ECO:0007669"/>
    <property type="project" value="InterPro"/>
</dbReference>
<feature type="chain" id="PRO_5003403752" evidence="4">
    <location>
        <begin position="17"/>
        <end position="155"/>
    </location>
</feature>
<dbReference type="PANTHER" id="PTHR11306">
    <property type="entry name" value="NIEMANN PICK TYPE C2 PROTEIN NPC2-RELATED"/>
    <property type="match status" value="1"/>
</dbReference>
<dbReference type="eggNOG" id="KOG4063">
    <property type="taxonomic scope" value="Eukaryota"/>
</dbReference>
<dbReference type="InterPro" id="IPR014756">
    <property type="entry name" value="Ig_E-set"/>
</dbReference>
<dbReference type="Gene3D" id="2.60.40.770">
    <property type="match status" value="1"/>
</dbReference>
<protein>
    <submittedName>
        <fullName evidence="6">CBN-HEH-1 protein</fullName>
    </submittedName>
</protein>
<dbReference type="AlphaFoldDB" id="G0MWR1"/>
<dbReference type="GO" id="GO:0032934">
    <property type="term" value="F:sterol binding"/>
    <property type="evidence" value="ECO:0007669"/>
    <property type="project" value="InterPro"/>
</dbReference>
<dbReference type="InParanoid" id="G0MWR1"/>
<evidence type="ECO:0000256" key="3">
    <source>
        <dbReference type="ARBA" id="ARBA00022525"/>
    </source>
</evidence>
<keyword evidence="7" id="KW-1185">Reference proteome</keyword>
<comment type="similarity">
    <text evidence="2">Belongs to the NPC2 family.</text>
</comment>
<dbReference type="SUPFAM" id="SSF81296">
    <property type="entry name" value="E set domains"/>
    <property type="match status" value="1"/>
</dbReference>
<organism evidence="7">
    <name type="scientific">Caenorhabditis brenneri</name>
    <name type="common">Nematode worm</name>
    <dbReference type="NCBI Taxonomy" id="135651"/>
    <lineage>
        <taxon>Eukaryota</taxon>
        <taxon>Metazoa</taxon>
        <taxon>Ecdysozoa</taxon>
        <taxon>Nematoda</taxon>
        <taxon>Chromadorea</taxon>
        <taxon>Rhabditida</taxon>
        <taxon>Rhabditina</taxon>
        <taxon>Rhabditomorpha</taxon>
        <taxon>Rhabditoidea</taxon>
        <taxon>Rhabditidae</taxon>
        <taxon>Peloderinae</taxon>
        <taxon>Caenorhabditis</taxon>
    </lineage>
</organism>
<dbReference type="OMA" id="VDIVCVE"/>
<feature type="domain" description="MD-2-related lipid-recognition" evidence="5">
    <location>
        <begin position="23"/>
        <end position="151"/>
    </location>
</feature>
<dbReference type="InterPro" id="IPR003172">
    <property type="entry name" value="ML_dom"/>
</dbReference>
<name>G0MWR1_CAEBE</name>
<keyword evidence="3" id="KW-0964">Secreted</keyword>
<evidence type="ECO:0000256" key="1">
    <source>
        <dbReference type="ARBA" id="ARBA00004613"/>
    </source>
</evidence>
<dbReference type="SMART" id="SM00737">
    <property type="entry name" value="ML"/>
    <property type="match status" value="1"/>
</dbReference>
<dbReference type="STRING" id="135651.G0MWR1"/>
<dbReference type="EMBL" id="GL379817">
    <property type="protein sequence ID" value="EGT46323.1"/>
    <property type="molecule type" value="Genomic_DNA"/>
</dbReference>
<feature type="signal peptide" evidence="4">
    <location>
        <begin position="1"/>
        <end position="16"/>
    </location>
</feature>
<keyword evidence="4" id="KW-0732">Signal</keyword>
<dbReference type="OrthoDB" id="4937502at2759"/>
<evidence type="ECO:0000313" key="6">
    <source>
        <dbReference type="EMBL" id="EGT46323.1"/>
    </source>
</evidence>
<sequence>MRTILILACLAAVASAEFIEIGWKTCKAASEVSMVKADGCQLVIKDGKKVCNFKKGTRPVIQIQFKPSVAAEKLKTSVRAKVGGSAMVDFPQTNSDACTYGVKCPIVAGEAQKFEQSIAITENHPSGDVIQVNWQLTRPDQGKEVCIIFLAEIID</sequence>
<evidence type="ECO:0000256" key="4">
    <source>
        <dbReference type="SAM" id="SignalP"/>
    </source>
</evidence>
<comment type="subcellular location">
    <subcellularLocation>
        <location evidence="1">Secreted</location>
    </subcellularLocation>
</comment>
<evidence type="ECO:0000256" key="2">
    <source>
        <dbReference type="ARBA" id="ARBA00006370"/>
    </source>
</evidence>
<accession>G0MWR1</accession>
<evidence type="ECO:0000259" key="5">
    <source>
        <dbReference type="SMART" id="SM00737"/>
    </source>
</evidence>
<proteinExistence type="inferred from homology"/>
<reference evidence="7" key="1">
    <citation type="submission" date="2011-07" db="EMBL/GenBank/DDBJ databases">
        <authorList>
            <consortium name="Caenorhabditis brenneri Sequencing and Analysis Consortium"/>
            <person name="Wilson R.K."/>
        </authorList>
    </citation>
    <scope>NUCLEOTIDE SEQUENCE [LARGE SCALE GENOMIC DNA]</scope>
    <source>
        <strain evidence="7">PB2801</strain>
    </source>
</reference>
<dbReference type="Pfam" id="PF02221">
    <property type="entry name" value="E1_DerP2_DerF2"/>
    <property type="match status" value="1"/>
</dbReference>
<dbReference type="FunFam" id="2.60.40.770:FF:000001">
    <property type="entry name" value="NPC intracellular cholesterol transporter 2"/>
    <property type="match status" value="1"/>
</dbReference>